<accession>A0ABD0N286</accession>
<organism evidence="1 2">
    <name type="scientific">Cirrhinus mrigala</name>
    <name type="common">Mrigala</name>
    <dbReference type="NCBI Taxonomy" id="683832"/>
    <lineage>
        <taxon>Eukaryota</taxon>
        <taxon>Metazoa</taxon>
        <taxon>Chordata</taxon>
        <taxon>Craniata</taxon>
        <taxon>Vertebrata</taxon>
        <taxon>Euteleostomi</taxon>
        <taxon>Actinopterygii</taxon>
        <taxon>Neopterygii</taxon>
        <taxon>Teleostei</taxon>
        <taxon>Ostariophysi</taxon>
        <taxon>Cypriniformes</taxon>
        <taxon>Cyprinidae</taxon>
        <taxon>Labeoninae</taxon>
        <taxon>Labeonini</taxon>
        <taxon>Cirrhinus</taxon>
    </lineage>
</organism>
<dbReference type="EMBL" id="JAMKFB020000025">
    <property type="protein sequence ID" value="KAL0155247.1"/>
    <property type="molecule type" value="Genomic_DNA"/>
</dbReference>
<dbReference type="PANTHER" id="PTHR16525">
    <property type="entry name" value="PROTEIN C12ORF4"/>
    <property type="match status" value="1"/>
</dbReference>
<proteinExistence type="predicted"/>
<gene>
    <name evidence="1" type="ORF">M9458_049510</name>
</gene>
<comment type="caution">
    <text evidence="1">The sequence shown here is derived from an EMBL/GenBank/DDBJ whole genome shotgun (WGS) entry which is preliminary data.</text>
</comment>
<reference evidence="1 2" key="1">
    <citation type="submission" date="2024-05" db="EMBL/GenBank/DDBJ databases">
        <title>Genome sequencing and assembly of Indian major carp, Cirrhinus mrigala (Hamilton, 1822).</title>
        <authorList>
            <person name="Mohindra V."/>
            <person name="Chowdhury L.M."/>
            <person name="Lal K."/>
            <person name="Jena J.K."/>
        </authorList>
    </citation>
    <scope>NUCLEOTIDE SEQUENCE [LARGE SCALE GENOMIC DNA]</scope>
    <source>
        <strain evidence="1">CM1030</strain>
        <tissue evidence="1">Blood</tissue>
    </source>
</reference>
<dbReference type="PANTHER" id="PTHR16525:SF0">
    <property type="entry name" value="PROTEIN C12ORF4"/>
    <property type="match status" value="1"/>
</dbReference>
<keyword evidence="2" id="KW-1185">Reference proteome</keyword>
<dbReference type="InterPro" id="IPR019311">
    <property type="entry name" value="Fy-3"/>
</dbReference>
<feature type="non-terminal residue" evidence="1">
    <location>
        <position position="65"/>
    </location>
</feature>
<dbReference type="AlphaFoldDB" id="A0ABD0N286"/>
<protein>
    <submittedName>
        <fullName evidence="1">Uncharacterized protein</fullName>
    </submittedName>
</protein>
<dbReference type="Pfam" id="PF10154">
    <property type="entry name" value="Fy-3"/>
    <property type="match status" value="1"/>
</dbReference>
<evidence type="ECO:0000313" key="1">
    <source>
        <dbReference type="EMBL" id="KAL0155247.1"/>
    </source>
</evidence>
<sequence>AQLKTMHNLRLVRSDVLDFCKHRRHSSSGVKLRRLQTALSLYSTSLCGLVLLVDNRVNSYSGIKR</sequence>
<evidence type="ECO:0000313" key="2">
    <source>
        <dbReference type="Proteomes" id="UP001529510"/>
    </source>
</evidence>
<name>A0ABD0N286_CIRMR</name>
<feature type="non-terminal residue" evidence="1">
    <location>
        <position position="1"/>
    </location>
</feature>
<dbReference type="Proteomes" id="UP001529510">
    <property type="component" value="Unassembled WGS sequence"/>
</dbReference>